<dbReference type="Proteomes" id="UP000009881">
    <property type="component" value="Unassembled WGS sequence"/>
</dbReference>
<gene>
    <name evidence="1" type="ORF">C882_0018</name>
</gene>
<dbReference type="RefSeq" id="WP_009538470.1">
    <property type="nucleotide sequence ID" value="NZ_ANHY01000001.1"/>
</dbReference>
<evidence type="ECO:0000313" key="2">
    <source>
        <dbReference type="Proteomes" id="UP000009881"/>
    </source>
</evidence>
<reference evidence="1 2" key="1">
    <citation type="journal article" date="2013" name="Genome Announc.">
        <title>Draft Genome Sequence of an Alphaproteobacterium, Caenispirillum salinarum AK4(T), Isolated from a Solar Saltern.</title>
        <authorList>
            <person name="Khatri I."/>
            <person name="Singh A."/>
            <person name="Korpole S."/>
            <person name="Pinnaka A.K."/>
            <person name="Subramanian S."/>
        </authorList>
    </citation>
    <scope>NUCLEOTIDE SEQUENCE [LARGE SCALE GENOMIC DNA]</scope>
    <source>
        <strain evidence="1 2">AK4</strain>
    </source>
</reference>
<keyword evidence="2" id="KW-1185">Reference proteome</keyword>
<name>K9H3T4_9PROT</name>
<organism evidence="1 2">
    <name type="scientific">Caenispirillum salinarum AK4</name>
    <dbReference type="NCBI Taxonomy" id="1238182"/>
    <lineage>
        <taxon>Bacteria</taxon>
        <taxon>Pseudomonadati</taxon>
        <taxon>Pseudomonadota</taxon>
        <taxon>Alphaproteobacteria</taxon>
        <taxon>Rhodospirillales</taxon>
        <taxon>Novispirillaceae</taxon>
        <taxon>Caenispirillum</taxon>
    </lineage>
</organism>
<proteinExistence type="predicted"/>
<accession>K9H3T4</accession>
<protein>
    <submittedName>
        <fullName evidence="1">Uncharacterized protein</fullName>
    </submittedName>
</protein>
<comment type="caution">
    <text evidence="1">The sequence shown here is derived from an EMBL/GenBank/DDBJ whole genome shotgun (WGS) entry which is preliminary data.</text>
</comment>
<evidence type="ECO:0000313" key="1">
    <source>
        <dbReference type="EMBL" id="EKV32935.1"/>
    </source>
</evidence>
<sequence>MEDLETREAADRLLSQARRSTLMTLEAAMAKARPYRPGRRRGEDALDAAHDMMTLSRLALRSADRLNSVAGALIGCDLRSWDHASGSRH</sequence>
<dbReference type="AlphaFoldDB" id="K9H3T4"/>
<dbReference type="EMBL" id="ANHY01000001">
    <property type="protein sequence ID" value="EKV32935.1"/>
    <property type="molecule type" value="Genomic_DNA"/>
</dbReference>